<dbReference type="Proteomes" id="UP001458880">
    <property type="component" value="Unassembled WGS sequence"/>
</dbReference>
<gene>
    <name evidence="2" type="ORF">QE152_g33202</name>
</gene>
<dbReference type="AlphaFoldDB" id="A0AAW1IY48"/>
<evidence type="ECO:0000313" key="2">
    <source>
        <dbReference type="EMBL" id="KAK9694925.1"/>
    </source>
</evidence>
<dbReference type="EMBL" id="JASPKY010000498">
    <property type="protein sequence ID" value="KAK9694925.1"/>
    <property type="molecule type" value="Genomic_DNA"/>
</dbReference>
<proteinExistence type="predicted"/>
<sequence length="97" mass="11036">MGYCENYYHLLLNNKTISRCGLVYGLLRELLPSPFSLLAHGIPVRLASLVGELLAAPSRKLQPVMVFPRGKRDSEKTRQLKNCPNKQQNGHHFQHLL</sequence>
<reference evidence="2 3" key="1">
    <citation type="journal article" date="2024" name="BMC Genomics">
        <title>De novo assembly and annotation of Popillia japonica's genome with initial clues to its potential as an invasive pest.</title>
        <authorList>
            <person name="Cucini C."/>
            <person name="Boschi S."/>
            <person name="Funari R."/>
            <person name="Cardaioli E."/>
            <person name="Iannotti N."/>
            <person name="Marturano G."/>
            <person name="Paoli F."/>
            <person name="Bruttini M."/>
            <person name="Carapelli A."/>
            <person name="Frati F."/>
            <person name="Nardi F."/>
        </authorList>
    </citation>
    <scope>NUCLEOTIDE SEQUENCE [LARGE SCALE GENOMIC DNA]</scope>
    <source>
        <strain evidence="2">DMR45628</strain>
    </source>
</reference>
<feature type="region of interest" description="Disordered" evidence="1">
    <location>
        <begin position="70"/>
        <end position="97"/>
    </location>
</feature>
<evidence type="ECO:0000256" key="1">
    <source>
        <dbReference type="SAM" id="MobiDB-lite"/>
    </source>
</evidence>
<accession>A0AAW1IY48</accession>
<protein>
    <submittedName>
        <fullName evidence="2">Uncharacterized protein</fullName>
    </submittedName>
</protein>
<keyword evidence="3" id="KW-1185">Reference proteome</keyword>
<organism evidence="2 3">
    <name type="scientific">Popillia japonica</name>
    <name type="common">Japanese beetle</name>
    <dbReference type="NCBI Taxonomy" id="7064"/>
    <lineage>
        <taxon>Eukaryota</taxon>
        <taxon>Metazoa</taxon>
        <taxon>Ecdysozoa</taxon>
        <taxon>Arthropoda</taxon>
        <taxon>Hexapoda</taxon>
        <taxon>Insecta</taxon>
        <taxon>Pterygota</taxon>
        <taxon>Neoptera</taxon>
        <taxon>Endopterygota</taxon>
        <taxon>Coleoptera</taxon>
        <taxon>Polyphaga</taxon>
        <taxon>Scarabaeiformia</taxon>
        <taxon>Scarabaeidae</taxon>
        <taxon>Rutelinae</taxon>
        <taxon>Popillia</taxon>
    </lineage>
</organism>
<comment type="caution">
    <text evidence="2">The sequence shown here is derived from an EMBL/GenBank/DDBJ whole genome shotgun (WGS) entry which is preliminary data.</text>
</comment>
<feature type="compositionally biased region" description="Polar residues" evidence="1">
    <location>
        <begin position="80"/>
        <end position="91"/>
    </location>
</feature>
<name>A0AAW1IY48_POPJA</name>
<evidence type="ECO:0000313" key="3">
    <source>
        <dbReference type="Proteomes" id="UP001458880"/>
    </source>
</evidence>